<dbReference type="InterPro" id="IPR026341">
    <property type="entry name" value="T9SS_type_B"/>
</dbReference>
<evidence type="ECO:0000313" key="2">
    <source>
        <dbReference type="EMBL" id="MBD3862611.1"/>
    </source>
</evidence>
<reference evidence="2 3" key="1">
    <citation type="submission" date="2020-09" db="EMBL/GenBank/DDBJ databases">
        <title>Bacillus nautilus sp. nov., Chryseoglobus crepusculi sp. nov, and Psychrobacter noctis sp. nov., isolated from deep-sea sponges from the equatorial Atlantic.</title>
        <authorList>
            <person name="Stennett H.L."/>
            <person name="Williams S.E."/>
        </authorList>
    </citation>
    <scope>NUCLEOTIDE SEQUENCE [LARGE SCALE GENOMIC DNA]</scope>
    <source>
        <strain evidence="2 3">28M-24</strain>
    </source>
</reference>
<dbReference type="Pfam" id="PF13585">
    <property type="entry name" value="CHU_C"/>
    <property type="match status" value="1"/>
</dbReference>
<keyword evidence="3" id="KW-1185">Reference proteome</keyword>
<dbReference type="RefSeq" id="WP_191099162.1">
    <property type="nucleotide sequence ID" value="NZ_JACXXF010000002.1"/>
</dbReference>
<proteinExistence type="predicted"/>
<comment type="caution">
    <text evidence="2">The sequence shown here is derived from an EMBL/GenBank/DDBJ whole genome shotgun (WGS) entry which is preliminary data.</text>
</comment>
<feature type="chain" id="PRO_5047091837" evidence="1">
    <location>
        <begin position="22"/>
        <end position="382"/>
    </location>
</feature>
<name>A0ABR8LQW6_9FLAO</name>
<evidence type="ECO:0000313" key="3">
    <source>
        <dbReference type="Proteomes" id="UP000627521"/>
    </source>
</evidence>
<dbReference type="NCBIfam" id="TIGR04131">
    <property type="entry name" value="Bac_Flav_CTERM"/>
    <property type="match status" value="1"/>
</dbReference>
<organism evidence="2 3">
    <name type="scientific">Olleya marilimosa</name>
    <dbReference type="NCBI Taxonomy" id="272164"/>
    <lineage>
        <taxon>Bacteria</taxon>
        <taxon>Pseudomonadati</taxon>
        <taxon>Bacteroidota</taxon>
        <taxon>Flavobacteriia</taxon>
        <taxon>Flavobacteriales</taxon>
        <taxon>Flavobacteriaceae</taxon>
    </lineage>
</organism>
<feature type="signal peptide" evidence="1">
    <location>
        <begin position="1"/>
        <end position="21"/>
    </location>
</feature>
<keyword evidence="1" id="KW-0732">Signal</keyword>
<accession>A0ABR8LQW6</accession>
<evidence type="ECO:0000256" key="1">
    <source>
        <dbReference type="SAM" id="SignalP"/>
    </source>
</evidence>
<dbReference type="EMBL" id="JACXXH010000002">
    <property type="protein sequence ID" value="MBD3862611.1"/>
    <property type="molecule type" value="Genomic_DNA"/>
</dbReference>
<gene>
    <name evidence="2" type="ORF">IEG06_04050</name>
</gene>
<dbReference type="Proteomes" id="UP000627521">
    <property type="component" value="Unassembled WGS sequence"/>
</dbReference>
<sequence length="382" mass="43030">MNKLHQFIIVLAIMFSQNALAQNALHNFGNLQIHDQGQMGFHVNLENDGMFNDNLGVAGFYNEDNPLTISGTSIPKFFDMEVAVDNHLFLEINTQVTNGIDYLIGDIITPRETPEVSLDYLDNAIYTLEDDLRHVDGYASVTSTESFNFPIGQDDKLRPLITPAQLSLEKFSAAYFNEDPNFPSTFVNTFDTTNSEGIINAVNTEEFWDFNGRVETYVTLTWDQESQIDNIVNDLINLRVVGWSKAENRWLDLGNSATTGDLNNGTISSIVFTPEDYEIITFGALIGSDGLTVYNGISPNNDGLNENFIIEGVELFKNNLQIFNRWGRIVYEAENYDNTFNGVSNKKVVGNQGEKLPVGTYFYVLKLTEEDKSYSGYIYITY</sequence>
<protein>
    <submittedName>
        <fullName evidence="2">Gliding motility-associated C-terminal domain-containing protein</fullName>
    </submittedName>
</protein>